<organism evidence="1 2">
    <name type="scientific">Entomophthora muscae</name>
    <dbReference type="NCBI Taxonomy" id="34485"/>
    <lineage>
        <taxon>Eukaryota</taxon>
        <taxon>Fungi</taxon>
        <taxon>Fungi incertae sedis</taxon>
        <taxon>Zoopagomycota</taxon>
        <taxon>Entomophthoromycotina</taxon>
        <taxon>Entomophthoromycetes</taxon>
        <taxon>Entomophthorales</taxon>
        <taxon>Entomophthoraceae</taxon>
        <taxon>Entomophthora</taxon>
    </lineage>
</organism>
<gene>
    <name evidence="1" type="ORF">DSO57_1012817</name>
</gene>
<reference evidence="1" key="1">
    <citation type="submission" date="2022-04" db="EMBL/GenBank/DDBJ databases">
        <title>Genome of the entomopathogenic fungus Entomophthora muscae.</title>
        <authorList>
            <person name="Elya C."/>
            <person name="Lovett B.R."/>
            <person name="Lee E."/>
            <person name="Macias A.M."/>
            <person name="Hajek A.E."/>
            <person name="De Bivort B.L."/>
            <person name="Kasson M.T."/>
            <person name="De Fine Licht H.H."/>
            <person name="Stajich J.E."/>
        </authorList>
    </citation>
    <scope>NUCLEOTIDE SEQUENCE</scope>
    <source>
        <strain evidence="1">Berkeley</strain>
    </source>
</reference>
<accession>A0ACC2RKL8</accession>
<keyword evidence="2" id="KW-1185">Reference proteome</keyword>
<name>A0ACC2RKL8_9FUNG</name>
<protein>
    <submittedName>
        <fullName evidence="1">Uncharacterized protein</fullName>
    </submittedName>
</protein>
<proteinExistence type="predicted"/>
<dbReference type="EMBL" id="QTSX02007146">
    <property type="protein sequence ID" value="KAJ9050614.1"/>
    <property type="molecule type" value="Genomic_DNA"/>
</dbReference>
<sequence>MFRLENDFFKPYDPPEFKHIVNEYSDLPWPFKYPENAHVTHDGIDRSFFINKSLNLEQYCSYLKSRSTAQLYIEKEGKDAVDLMYSELLKAWGNDPSVFRDVKWSLFLRVGCL</sequence>
<dbReference type="Proteomes" id="UP001165960">
    <property type="component" value="Unassembled WGS sequence"/>
</dbReference>
<evidence type="ECO:0000313" key="2">
    <source>
        <dbReference type="Proteomes" id="UP001165960"/>
    </source>
</evidence>
<evidence type="ECO:0000313" key="1">
    <source>
        <dbReference type="EMBL" id="KAJ9050614.1"/>
    </source>
</evidence>
<comment type="caution">
    <text evidence="1">The sequence shown here is derived from an EMBL/GenBank/DDBJ whole genome shotgun (WGS) entry which is preliminary data.</text>
</comment>